<evidence type="ECO:0000313" key="1">
    <source>
        <dbReference type="EMBL" id="KAL0569915.1"/>
    </source>
</evidence>
<reference evidence="1 2" key="1">
    <citation type="submission" date="2024-02" db="EMBL/GenBank/DDBJ databases">
        <title>A draft genome for the cacao thread blight pathogen Marasmius crinis-equi.</title>
        <authorList>
            <person name="Cohen S.P."/>
            <person name="Baruah I.K."/>
            <person name="Amoako-Attah I."/>
            <person name="Bukari Y."/>
            <person name="Meinhardt L.W."/>
            <person name="Bailey B.A."/>
        </authorList>
    </citation>
    <scope>NUCLEOTIDE SEQUENCE [LARGE SCALE GENOMIC DNA]</scope>
    <source>
        <strain evidence="1 2">GH-76</strain>
    </source>
</reference>
<protein>
    <submittedName>
        <fullName evidence="1">Uncharacterized protein</fullName>
    </submittedName>
</protein>
<dbReference type="InterPro" id="IPR035979">
    <property type="entry name" value="RBD_domain_sf"/>
</dbReference>
<name>A0ABR3F459_9AGAR</name>
<proteinExistence type="predicted"/>
<sequence>MLTIATFSAGVNVDRILTGFDSCRVRVKNLPPDAADHEVYNLLRDQGIDEEMFQLVSSKTWKGKEANFIVEKERGRVLALGLDDIELRGESLTMEASDNVTLSGMKSNDGAVLSVSWRIPFARYVATYA</sequence>
<dbReference type="EMBL" id="JBAHYK010001028">
    <property type="protein sequence ID" value="KAL0569915.1"/>
    <property type="molecule type" value="Genomic_DNA"/>
</dbReference>
<comment type="caution">
    <text evidence="1">The sequence shown here is derived from an EMBL/GenBank/DDBJ whole genome shotgun (WGS) entry which is preliminary data.</text>
</comment>
<accession>A0ABR3F459</accession>
<evidence type="ECO:0000313" key="2">
    <source>
        <dbReference type="Proteomes" id="UP001465976"/>
    </source>
</evidence>
<organism evidence="1 2">
    <name type="scientific">Marasmius crinis-equi</name>
    <dbReference type="NCBI Taxonomy" id="585013"/>
    <lineage>
        <taxon>Eukaryota</taxon>
        <taxon>Fungi</taxon>
        <taxon>Dikarya</taxon>
        <taxon>Basidiomycota</taxon>
        <taxon>Agaricomycotina</taxon>
        <taxon>Agaricomycetes</taxon>
        <taxon>Agaricomycetidae</taxon>
        <taxon>Agaricales</taxon>
        <taxon>Marasmiineae</taxon>
        <taxon>Marasmiaceae</taxon>
        <taxon>Marasmius</taxon>
    </lineage>
</organism>
<gene>
    <name evidence="1" type="ORF">V5O48_012046</name>
</gene>
<dbReference type="SUPFAM" id="SSF54928">
    <property type="entry name" value="RNA-binding domain, RBD"/>
    <property type="match status" value="1"/>
</dbReference>
<dbReference type="Proteomes" id="UP001465976">
    <property type="component" value="Unassembled WGS sequence"/>
</dbReference>
<keyword evidence="2" id="KW-1185">Reference proteome</keyword>